<accession>A0A7X5QRM8</accession>
<comment type="caution">
    <text evidence="1">The sequence shown here is derived from an EMBL/GenBank/DDBJ whole genome shotgun (WGS) entry which is preliminary data.</text>
</comment>
<name>A0A7X5QRM8_9GAMM</name>
<organism evidence="1 2">
    <name type="scientific">Luteibacter yeojuensis</name>
    <dbReference type="NCBI Taxonomy" id="345309"/>
    <lineage>
        <taxon>Bacteria</taxon>
        <taxon>Pseudomonadati</taxon>
        <taxon>Pseudomonadota</taxon>
        <taxon>Gammaproteobacteria</taxon>
        <taxon>Lysobacterales</taxon>
        <taxon>Rhodanobacteraceae</taxon>
        <taxon>Luteibacter</taxon>
    </lineage>
</organism>
<sequence>MTSYPAPSPTDLSPEAIALLEKARMSRIAIDDAARDTATAADELRRYARFSRPGQPSAHIVQLRQRQARARIKSSQAKQAFLQAAREFVHTAGLLPANMSLESFVLECIERAAQGPSR</sequence>
<protein>
    <submittedName>
        <fullName evidence="1">Uncharacterized protein</fullName>
    </submittedName>
</protein>
<dbReference type="AlphaFoldDB" id="A0A7X5QRM8"/>
<dbReference type="Proteomes" id="UP000518878">
    <property type="component" value="Unassembled WGS sequence"/>
</dbReference>
<keyword evidence="2" id="KW-1185">Reference proteome</keyword>
<evidence type="ECO:0000313" key="1">
    <source>
        <dbReference type="EMBL" id="NID14109.1"/>
    </source>
</evidence>
<reference evidence="1 2" key="1">
    <citation type="journal article" date="2006" name="Int. J. Syst. Evol. Microbiol.">
        <title>Dyella yeojuensis sp. nov., isolated from greenhouse soil in Korea.</title>
        <authorList>
            <person name="Kim B.Y."/>
            <person name="Weon H.Y."/>
            <person name="Lee K.H."/>
            <person name="Seok S.J."/>
            <person name="Kwon S.W."/>
            <person name="Go S.J."/>
            <person name="Stackebrandt E."/>
        </authorList>
    </citation>
    <scope>NUCLEOTIDE SEQUENCE [LARGE SCALE GENOMIC DNA]</scope>
    <source>
        <strain evidence="1 2">DSM 17673</strain>
    </source>
</reference>
<dbReference type="RefSeq" id="WP_166697839.1">
    <property type="nucleotide sequence ID" value="NZ_JAAQTL010000001.1"/>
</dbReference>
<gene>
    <name evidence="1" type="ORF">HBF32_01335</name>
</gene>
<evidence type="ECO:0000313" key="2">
    <source>
        <dbReference type="Proteomes" id="UP000518878"/>
    </source>
</evidence>
<proteinExistence type="predicted"/>
<dbReference type="EMBL" id="JAAQTL010000001">
    <property type="protein sequence ID" value="NID14109.1"/>
    <property type="molecule type" value="Genomic_DNA"/>
</dbReference>